<name>A0A1S4CDJ5_TOBAC</name>
<keyword evidence="4" id="KW-0804">Transcription</keyword>
<evidence type="ECO:0000313" key="8">
    <source>
        <dbReference type="RefSeq" id="XP_016499181.1"/>
    </source>
</evidence>
<accession>A0A1S4CDJ5</accession>
<evidence type="ECO:0000256" key="4">
    <source>
        <dbReference type="ARBA" id="ARBA00023163"/>
    </source>
</evidence>
<dbReference type="NCBIfam" id="TIGR01557">
    <property type="entry name" value="myb_SHAQKYF"/>
    <property type="match status" value="1"/>
</dbReference>
<proteinExistence type="predicted"/>
<dbReference type="PROSITE" id="PS50110">
    <property type="entry name" value="RESPONSE_REGULATORY"/>
    <property type="match status" value="1"/>
</dbReference>
<dbReference type="InterPro" id="IPR011006">
    <property type="entry name" value="CheY-like_superfamily"/>
</dbReference>
<organism evidence="8">
    <name type="scientific">Nicotiana tabacum</name>
    <name type="common">Common tobacco</name>
    <dbReference type="NCBI Taxonomy" id="4097"/>
    <lineage>
        <taxon>Eukaryota</taxon>
        <taxon>Viridiplantae</taxon>
        <taxon>Streptophyta</taxon>
        <taxon>Embryophyta</taxon>
        <taxon>Tracheophyta</taxon>
        <taxon>Spermatophyta</taxon>
        <taxon>Magnoliopsida</taxon>
        <taxon>eudicotyledons</taxon>
        <taxon>Gunneridae</taxon>
        <taxon>Pentapetalae</taxon>
        <taxon>asterids</taxon>
        <taxon>lamiids</taxon>
        <taxon>Solanales</taxon>
        <taxon>Solanaceae</taxon>
        <taxon>Nicotianoideae</taxon>
        <taxon>Nicotianeae</taxon>
        <taxon>Nicotiana</taxon>
    </lineage>
</organism>
<dbReference type="Pfam" id="PF00072">
    <property type="entry name" value="Response_reg"/>
    <property type="match status" value="1"/>
</dbReference>
<dbReference type="PaxDb" id="4097-A0A1S4CDJ5"/>
<keyword evidence="3" id="KW-0805">Transcription regulation</keyword>
<dbReference type="InterPro" id="IPR009057">
    <property type="entry name" value="Homeodomain-like_sf"/>
</dbReference>
<dbReference type="AlphaFoldDB" id="A0A1S4CDJ5"/>
<dbReference type="SUPFAM" id="SSF52172">
    <property type="entry name" value="CheY-like"/>
    <property type="match status" value="1"/>
</dbReference>
<dbReference type="InterPro" id="IPR045279">
    <property type="entry name" value="ARR-like"/>
</dbReference>
<evidence type="ECO:0000256" key="5">
    <source>
        <dbReference type="ARBA" id="ARBA00023242"/>
    </source>
</evidence>
<dbReference type="SUPFAM" id="SSF46689">
    <property type="entry name" value="Homeodomain-like"/>
    <property type="match status" value="1"/>
</dbReference>
<dbReference type="PANTHER" id="PTHR43874:SF87">
    <property type="entry name" value="HTH MYB-TYPE DOMAIN-CONTAINING PROTEIN"/>
    <property type="match status" value="1"/>
</dbReference>
<evidence type="ECO:0000259" key="7">
    <source>
        <dbReference type="PROSITE" id="PS50110"/>
    </source>
</evidence>
<dbReference type="RefSeq" id="XP_016499181.1">
    <property type="nucleotide sequence ID" value="XM_016643695.1"/>
</dbReference>
<dbReference type="InterPro" id="IPR001789">
    <property type="entry name" value="Sig_transdc_resp-reg_receiver"/>
</dbReference>
<dbReference type="SMR" id="A0A1S4CDJ5"/>
<dbReference type="FunFam" id="1.10.10.60:FF:000007">
    <property type="entry name" value="Two-component response regulator"/>
    <property type="match status" value="1"/>
</dbReference>
<comment type="caution">
    <text evidence="6">Lacks conserved residue(s) required for the propagation of feature annotation.</text>
</comment>
<evidence type="ECO:0000256" key="3">
    <source>
        <dbReference type="ARBA" id="ARBA00023015"/>
    </source>
</evidence>
<dbReference type="GO" id="GO:0009736">
    <property type="term" value="P:cytokinin-activated signaling pathway"/>
    <property type="evidence" value="ECO:0007669"/>
    <property type="project" value="InterPro"/>
</dbReference>
<gene>
    <name evidence="8" type="primary">LOC107817816</name>
</gene>
<dbReference type="CDD" id="cd17584">
    <property type="entry name" value="REC_typeB_ARR-like"/>
    <property type="match status" value="1"/>
</dbReference>
<comment type="subcellular location">
    <subcellularLocation>
        <location evidence="1">Nucleus</location>
    </subcellularLocation>
</comment>
<dbReference type="Gene3D" id="1.10.10.60">
    <property type="entry name" value="Homeodomain-like"/>
    <property type="match status" value="1"/>
</dbReference>
<dbReference type="KEGG" id="nta:107817816"/>
<dbReference type="OrthoDB" id="1219284at2759"/>
<keyword evidence="2" id="KW-0902">Two-component regulatory system</keyword>
<keyword evidence="5" id="KW-0539">Nucleus</keyword>
<sequence length="448" mass="51274">MDVIKSLENIIAIPSSAKGLRILVVDHDTTSLMHTASILEEQSYKVTTIELATIALSLIRERENQYDLVIAEVNMPQMDGFTFLNHILLERDIPIILMSHISNMEMAKKALDEGACFFWQKPIRIKDLINVWQHIFHNKVKAKLQKVNKGKFTFQEEESFIEKYRRPEESSCEKSAAEKVEFINHLNDSTFNNYKEKKSSQVGINLEQKQRLIWTPQLHLKFLKAINAVGDEKKAQPKELLKLMNVPNLTHRHVASHLQDILKHRLRVMRSSGNFESSRLKPYYGSNELQKKMDFSKSFFEFSNSSNANQTASKAQLSIESSSYFGIDKIKELLKDVKSCSSNMGINEKMDDKETFAIESNSRISSCGIGVINFQEGNYSQGLEKQDLGLNFSGGQFEYDNNLEEYFGNVPNLEVNSGIMGKYEYSCSSPLEKISMCETEIMKILEEV</sequence>
<dbReference type="GO" id="GO:0005634">
    <property type="term" value="C:nucleus"/>
    <property type="evidence" value="ECO:0007669"/>
    <property type="project" value="UniProtKB-SubCell"/>
</dbReference>
<evidence type="ECO:0000256" key="6">
    <source>
        <dbReference type="PROSITE-ProRule" id="PRU00169"/>
    </source>
</evidence>
<dbReference type="PANTHER" id="PTHR43874">
    <property type="entry name" value="TWO-COMPONENT RESPONSE REGULATOR"/>
    <property type="match status" value="1"/>
</dbReference>
<dbReference type="SMART" id="SM00448">
    <property type="entry name" value="REC"/>
    <property type="match status" value="1"/>
</dbReference>
<dbReference type="GO" id="GO:0000160">
    <property type="term" value="P:phosphorelay signal transduction system"/>
    <property type="evidence" value="ECO:0007669"/>
    <property type="project" value="UniProtKB-KW"/>
</dbReference>
<dbReference type="GO" id="GO:0003677">
    <property type="term" value="F:DNA binding"/>
    <property type="evidence" value="ECO:0007669"/>
    <property type="project" value="InterPro"/>
</dbReference>
<evidence type="ECO:0000256" key="2">
    <source>
        <dbReference type="ARBA" id="ARBA00023012"/>
    </source>
</evidence>
<dbReference type="Gene3D" id="3.40.50.2300">
    <property type="match status" value="1"/>
</dbReference>
<protein>
    <submittedName>
        <fullName evidence="8">Two-component response regulator ARR11-like</fullName>
    </submittedName>
</protein>
<dbReference type="InterPro" id="IPR006447">
    <property type="entry name" value="Myb_dom_plants"/>
</dbReference>
<feature type="domain" description="Response regulatory" evidence="7">
    <location>
        <begin position="21"/>
        <end position="136"/>
    </location>
</feature>
<evidence type="ECO:0000256" key="1">
    <source>
        <dbReference type="ARBA" id="ARBA00004123"/>
    </source>
</evidence>
<reference evidence="8" key="1">
    <citation type="submission" date="2025-08" db="UniProtKB">
        <authorList>
            <consortium name="RefSeq"/>
        </authorList>
    </citation>
    <scope>IDENTIFICATION</scope>
</reference>